<dbReference type="NCBIfam" id="NF037995">
    <property type="entry name" value="TRAP_S1"/>
    <property type="match status" value="1"/>
</dbReference>
<feature type="signal peptide" evidence="2">
    <location>
        <begin position="1"/>
        <end position="23"/>
    </location>
</feature>
<keyword evidence="4" id="KW-1185">Reference proteome</keyword>
<organism evidence="3 4">
    <name type="scientific">Desulfuromonas acetoxidans (strain DSM 684 / 11070)</name>
    <dbReference type="NCBI Taxonomy" id="281689"/>
    <lineage>
        <taxon>Bacteria</taxon>
        <taxon>Pseudomonadati</taxon>
        <taxon>Thermodesulfobacteriota</taxon>
        <taxon>Desulfuromonadia</taxon>
        <taxon>Desulfuromonadales</taxon>
        <taxon>Desulfuromonadaceae</taxon>
        <taxon>Desulfuromonas</taxon>
    </lineage>
</organism>
<dbReference type="Pfam" id="PF03480">
    <property type="entry name" value="DctP"/>
    <property type="match status" value="1"/>
</dbReference>
<dbReference type="RefSeq" id="WP_005999152.1">
    <property type="nucleotide sequence ID" value="NZ_AAEW02000005.1"/>
</dbReference>
<name>Q1K1C8_DESA6</name>
<evidence type="ECO:0000256" key="2">
    <source>
        <dbReference type="SAM" id="SignalP"/>
    </source>
</evidence>
<sequence length="339" mass="37042">MRSKIRLISLVVGALLMAHSGWAATTLKIATVAPEGSSWMQKMRAGAVEIKQRTEGRVVLKFYGGGVMGNEKSVFRKMRVGQLHGGAFTGGGLSKIVPDMMLYGLPLLTRSTAEMNYIRHQMDAQLIERLDKAGLVCFGFASGGFAKLMTQKPVASVEDLKGKKVWVPEGDTVSYEVMEGLGVAPVTLPLSDVLTGLQTGLVDVVATSPLGALAFQWYTRVGYITDMPLVYISGALVVDKRRFSRLTAGDQKVVHEILEAIYQDIDQQTDVDNQQALQTLLGQGLQLIKPADGEYERWNTVATKVIDAVAARGNFPDDLYQQAQQHLSVFRQQHAVVSE</sequence>
<dbReference type="PANTHER" id="PTHR33376:SF5">
    <property type="entry name" value="EXTRACYTOPLASMIC SOLUTE RECEPTOR PROTEIN"/>
    <property type="match status" value="1"/>
</dbReference>
<evidence type="ECO:0000313" key="4">
    <source>
        <dbReference type="Proteomes" id="UP000005695"/>
    </source>
</evidence>
<dbReference type="GO" id="GO:0055085">
    <property type="term" value="P:transmembrane transport"/>
    <property type="evidence" value="ECO:0007669"/>
    <property type="project" value="InterPro"/>
</dbReference>
<evidence type="ECO:0000313" key="3">
    <source>
        <dbReference type="EMBL" id="EAT16460.1"/>
    </source>
</evidence>
<dbReference type="CDD" id="cd13670">
    <property type="entry name" value="PBP2_TRAP_Tp0957_like"/>
    <property type="match status" value="1"/>
</dbReference>
<dbReference type="EMBL" id="AAEW02000005">
    <property type="protein sequence ID" value="EAT16460.1"/>
    <property type="molecule type" value="Genomic_DNA"/>
</dbReference>
<dbReference type="Gene3D" id="3.40.190.170">
    <property type="entry name" value="Bacterial extracellular solute-binding protein, family 7"/>
    <property type="match status" value="1"/>
</dbReference>
<reference evidence="3" key="1">
    <citation type="submission" date="2006-05" db="EMBL/GenBank/DDBJ databases">
        <title>Annotation of the draft genome assembly of Desulfuromonas acetoxidans DSM 684.</title>
        <authorList>
            <consortium name="US DOE Joint Genome Institute (JGI-ORNL)"/>
            <person name="Larimer F."/>
            <person name="Land M."/>
            <person name="Hauser L."/>
        </authorList>
    </citation>
    <scope>NUCLEOTIDE SEQUENCE [LARGE SCALE GENOMIC DNA]</scope>
    <source>
        <strain evidence="3">DSM 684</strain>
    </source>
</reference>
<comment type="caution">
    <text evidence="3">The sequence shown here is derived from an EMBL/GenBank/DDBJ whole genome shotgun (WGS) entry which is preliminary data.</text>
</comment>
<dbReference type="OrthoDB" id="9794826at2"/>
<evidence type="ECO:0000256" key="1">
    <source>
        <dbReference type="ARBA" id="ARBA00022729"/>
    </source>
</evidence>
<dbReference type="Proteomes" id="UP000005695">
    <property type="component" value="Unassembled WGS sequence"/>
</dbReference>
<dbReference type="InterPro" id="IPR018389">
    <property type="entry name" value="DctP_fam"/>
</dbReference>
<dbReference type="AlphaFoldDB" id="Q1K1C8"/>
<reference evidence="3" key="2">
    <citation type="submission" date="2006-05" db="EMBL/GenBank/DDBJ databases">
        <title>Sequencing of the draft genome and assembly of Desulfuromonas acetoxidans DSM 684.</title>
        <authorList>
            <consortium name="US DOE Joint Genome Institute (JGI-PGF)"/>
            <person name="Copeland A."/>
            <person name="Lucas S."/>
            <person name="Lapidus A."/>
            <person name="Barry K."/>
            <person name="Detter J.C."/>
            <person name="Glavina del Rio T."/>
            <person name="Hammon N."/>
            <person name="Israni S."/>
            <person name="Dalin E."/>
            <person name="Tice H."/>
            <person name="Bruce D."/>
            <person name="Pitluck S."/>
            <person name="Richardson P."/>
        </authorList>
    </citation>
    <scope>NUCLEOTIDE SEQUENCE [LARGE SCALE GENOMIC DNA]</scope>
    <source>
        <strain evidence="3">DSM 684</strain>
    </source>
</reference>
<dbReference type="PANTHER" id="PTHR33376">
    <property type="match status" value="1"/>
</dbReference>
<proteinExistence type="predicted"/>
<protein>
    <submittedName>
        <fullName evidence="3">TRAP dicarboxylate transporter- DctP subunit</fullName>
    </submittedName>
</protein>
<feature type="chain" id="PRO_5004192390" evidence="2">
    <location>
        <begin position="24"/>
        <end position="339"/>
    </location>
</feature>
<accession>Q1K1C8</accession>
<dbReference type="InterPro" id="IPR038404">
    <property type="entry name" value="TRAP_DctP_sf"/>
</dbReference>
<gene>
    <name evidence="3" type="ORF">Dace_1924</name>
</gene>
<keyword evidence="1 2" id="KW-0732">Signal</keyword>
<dbReference type="SUPFAM" id="SSF53850">
    <property type="entry name" value="Periplasmic binding protein-like II"/>
    <property type="match status" value="1"/>
</dbReference>